<gene>
    <name evidence="10" type="ORF">GYA93_03965</name>
</gene>
<proteinExistence type="predicted"/>
<sequence>MTDATTAAVTAGSADDLVLRVADLAVGYRTGAARTTDVIGDICFTVPRSTITVVVGPSGCGKSTLLRAVAGLEPIRRGTVEVAGAGGTAGGRLRTVAAAHTWVPPERRSIGLVPQDGSLFAHLSVARNIGFGVPRADRGARVARLLDLIGMGELADRRPAALSGGQRQRVALARALAPRPALTCLDEPFSALDASLRASLRTEVRRMILDDGGTGLLVTHDREEALAMADQVLVLIDGRIRQIGTPQEVYASPRDAEVAALFGPVSVVDAVADTDRARCTLGEVDLATRGHGPGRLLIRAADVGCRRAHEMDAGAGTVAAVVTGTEYAGDRTVVTAQITGVTAQVTGMSGTANQVTGTVLAEALEPLRPGDDVVLEVRRPLHFVAGDRPGGPV</sequence>
<keyword evidence="8" id="KW-0472">Membrane</keyword>
<evidence type="ECO:0000256" key="4">
    <source>
        <dbReference type="ARBA" id="ARBA00022741"/>
    </source>
</evidence>
<evidence type="ECO:0000259" key="9">
    <source>
        <dbReference type="PROSITE" id="PS50893"/>
    </source>
</evidence>
<keyword evidence="5 10" id="KW-0067">ATP-binding</keyword>
<evidence type="ECO:0000256" key="8">
    <source>
        <dbReference type="ARBA" id="ARBA00023136"/>
    </source>
</evidence>
<protein>
    <submittedName>
        <fullName evidence="10">ABC transporter ATP-binding protein</fullName>
    </submittedName>
</protein>
<keyword evidence="1" id="KW-0813">Transport</keyword>
<dbReference type="PROSITE" id="PS00211">
    <property type="entry name" value="ABC_TRANSPORTER_1"/>
    <property type="match status" value="1"/>
</dbReference>
<evidence type="ECO:0000256" key="6">
    <source>
        <dbReference type="ARBA" id="ARBA00023004"/>
    </source>
</evidence>
<dbReference type="AlphaFoldDB" id="A0A7K3LL23"/>
<comment type="caution">
    <text evidence="10">The sequence shown here is derived from an EMBL/GenBank/DDBJ whole genome shotgun (WGS) entry which is preliminary data.</text>
</comment>
<dbReference type="RefSeq" id="WP_059035927.1">
    <property type="nucleotide sequence ID" value="NZ_JAADZU010000008.1"/>
</dbReference>
<keyword evidence="6" id="KW-0408">Iron</keyword>
<dbReference type="SMART" id="SM00382">
    <property type="entry name" value="AAA"/>
    <property type="match status" value="1"/>
</dbReference>
<dbReference type="InterPro" id="IPR050093">
    <property type="entry name" value="ABC_SmlMolc_Importer"/>
</dbReference>
<keyword evidence="7" id="KW-0406">Ion transport</keyword>
<evidence type="ECO:0000313" key="11">
    <source>
        <dbReference type="Proteomes" id="UP000466307"/>
    </source>
</evidence>
<dbReference type="Gene3D" id="3.40.50.300">
    <property type="entry name" value="P-loop containing nucleotide triphosphate hydrolases"/>
    <property type="match status" value="1"/>
</dbReference>
<evidence type="ECO:0000256" key="5">
    <source>
        <dbReference type="ARBA" id="ARBA00022840"/>
    </source>
</evidence>
<accession>A0A7K3LL23</accession>
<dbReference type="EMBL" id="JAADZU010000008">
    <property type="protein sequence ID" value="NDK88741.1"/>
    <property type="molecule type" value="Genomic_DNA"/>
</dbReference>
<evidence type="ECO:0000313" key="10">
    <source>
        <dbReference type="EMBL" id="NDK88741.1"/>
    </source>
</evidence>
<dbReference type="InterPro" id="IPR003593">
    <property type="entry name" value="AAA+_ATPase"/>
</dbReference>
<dbReference type="PANTHER" id="PTHR42781:SF4">
    <property type="entry name" value="SPERMIDINE_PUTRESCINE IMPORT ATP-BINDING PROTEIN POTA"/>
    <property type="match status" value="1"/>
</dbReference>
<keyword evidence="3" id="KW-0410">Iron transport</keyword>
<keyword evidence="4" id="KW-0547">Nucleotide-binding</keyword>
<name>A0A7K3LL23_9ACTN</name>
<dbReference type="Pfam" id="PF00005">
    <property type="entry name" value="ABC_tran"/>
    <property type="match status" value="1"/>
</dbReference>
<organism evidence="10 11">
    <name type="scientific">Gordonia desulfuricans</name>
    <dbReference type="NCBI Taxonomy" id="89051"/>
    <lineage>
        <taxon>Bacteria</taxon>
        <taxon>Bacillati</taxon>
        <taxon>Actinomycetota</taxon>
        <taxon>Actinomycetes</taxon>
        <taxon>Mycobacteriales</taxon>
        <taxon>Gordoniaceae</taxon>
        <taxon>Gordonia</taxon>
    </lineage>
</organism>
<dbReference type="InterPro" id="IPR017871">
    <property type="entry name" value="ABC_transporter-like_CS"/>
</dbReference>
<dbReference type="InterPro" id="IPR003439">
    <property type="entry name" value="ABC_transporter-like_ATP-bd"/>
</dbReference>
<dbReference type="SUPFAM" id="SSF52540">
    <property type="entry name" value="P-loop containing nucleoside triphosphate hydrolases"/>
    <property type="match status" value="1"/>
</dbReference>
<dbReference type="GO" id="GO:0005524">
    <property type="term" value="F:ATP binding"/>
    <property type="evidence" value="ECO:0007669"/>
    <property type="project" value="UniProtKB-KW"/>
</dbReference>
<reference evidence="10 11" key="1">
    <citation type="submission" date="2020-01" db="EMBL/GenBank/DDBJ databases">
        <title>Investigation of new actinobacteria for the biodesulphurisation of diesel fuel.</title>
        <authorList>
            <person name="Athi Narayanan S.M."/>
        </authorList>
    </citation>
    <scope>NUCLEOTIDE SEQUENCE [LARGE SCALE GENOMIC DNA]</scope>
    <source>
        <strain evidence="10 11">213E</strain>
    </source>
</reference>
<dbReference type="GO" id="GO:0016887">
    <property type="term" value="F:ATP hydrolysis activity"/>
    <property type="evidence" value="ECO:0007669"/>
    <property type="project" value="InterPro"/>
</dbReference>
<dbReference type="InterPro" id="IPR027417">
    <property type="entry name" value="P-loop_NTPase"/>
</dbReference>
<dbReference type="PANTHER" id="PTHR42781">
    <property type="entry name" value="SPERMIDINE/PUTRESCINE IMPORT ATP-BINDING PROTEIN POTA"/>
    <property type="match status" value="1"/>
</dbReference>
<dbReference type="InterPro" id="IPR015853">
    <property type="entry name" value="ABC_transpr_FbpC"/>
</dbReference>
<keyword evidence="11" id="KW-1185">Reference proteome</keyword>
<feature type="domain" description="ABC transporter" evidence="9">
    <location>
        <begin position="19"/>
        <end position="262"/>
    </location>
</feature>
<dbReference type="GO" id="GO:0016020">
    <property type="term" value="C:membrane"/>
    <property type="evidence" value="ECO:0007669"/>
    <property type="project" value="InterPro"/>
</dbReference>
<dbReference type="PROSITE" id="PS50893">
    <property type="entry name" value="ABC_TRANSPORTER_2"/>
    <property type="match status" value="1"/>
</dbReference>
<evidence type="ECO:0000256" key="3">
    <source>
        <dbReference type="ARBA" id="ARBA00022496"/>
    </source>
</evidence>
<dbReference type="Proteomes" id="UP000466307">
    <property type="component" value="Unassembled WGS sequence"/>
</dbReference>
<evidence type="ECO:0000256" key="1">
    <source>
        <dbReference type="ARBA" id="ARBA00022448"/>
    </source>
</evidence>
<dbReference type="GO" id="GO:0015408">
    <property type="term" value="F:ABC-type ferric iron transporter activity"/>
    <property type="evidence" value="ECO:0007669"/>
    <property type="project" value="InterPro"/>
</dbReference>
<evidence type="ECO:0000256" key="7">
    <source>
        <dbReference type="ARBA" id="ARBA00023065"/>
    </source>
</evidence>
<dbReference type="CDD" id="cd03259">
    <property type="entry name" value="ABC_Carb_Solutes_like"/>
    <property type="match status" value="1"/>
</dbReference>
<evidence type="ECO:0000256" key="2">
    <source>
        <dbReference type="ARBA" id="ARBA00022475"/>
    </source>
</evidence>
<keyword evidence="2" id="KW-1003">Cell membrane</keyword>